<dbReference type="CDD" id="cd00211">
    <property type="entry name" value="PTS_IIA_fru"/>
    <property type="match status" value="1"/>
</dbReference>
<dbReference type="AlphaFoldDB" id="A0A7L7KQW8"/>
<evidence type="ECO:0000313" key="9">
    <source>
        <dbReference type="EMBL" id="QMS85123.1"/>
    </source>
</evidence>
<keyword evidence="10" id="KW-1185">Reference proteome</keyword>
<dbReference type="GO" id="GO:0006355">
    <property type="term" value="P:regulation of DNA-templated transcription"/>
    <property type="evidence" value="ECO:0007669"/>
    <property type="project" value="InterPro"/>
</dbReference>
<keyword evidence="3" id="KW-0805">Transcription regulation</keyword>
<evidence type="ECO:0000256" key="1">
    <source>
        <dbReference type="ARBA" id="ARBA00022679"/>
    </source>
</evidence>
<evidence type="ECO:0000256" key="4">
    <source>
        <dbReference type="ARBA" id="ARBA00023159"/>
    </source>
</evidence>
<dbReference type="Proteomes" id="UP000514720">
    <property type="component" value="Chromosome"/>
</dbReference>
<feature type="domain" description="PTS EIIA type-2" evidence="6">
    <location>
        <begin position="533"/>
        <end position="674"/>
    </location>
</feature>
<dbReference type="Pfam" id="PF05043">
    <property type="entry name" value="Mga"/>
    <property type="match status" value="1"/>
</dbReference>
<dbReference type="InterPro" id="IPR013011">
    <property type="entry name" value="PTS_EIIB_2"/>
</dbReference>
<keyword evidence="2" id="KW-0677">Repeat</keyword>
<dbReference type="InterPro" id="IPR016152">
    <property type="entry name" value="PTrfase/Anion_transptr"/>
</dbReference>
<name>A0A7L7KQW8_9MOLU</name>
<feature type="domain" description="PTS EIIB type-2" evidence="7">
    <location>
        <begin position="391"/>
        <end position="481"/>
    </location>
</feature>
<evidence type="ECO:0000256" key="3">
    <source>
        <dbReference type="ARBA" id="ARBA00023015"/>
    </source>
</evidence>
<dbReference type="RefSeq" id="WP_258876896.1">
    <property type="nucleotide sequence ID" value="NZ_CP048914.1"/>
</dbReference>
<dbReference type="PROSITE" id="PS51094">
    <property type="entry name" value="PTS_EIIA_TYPE_2"/>
    <property type="match status" value="1"/>
</dbReference>
<evidence type="ECO:0000256" key="5">
    <source>
        <dbReference type="ARBA" id="ARBA00023163"/>
    </source>
</evidence>
<dbReference type="InterPro" id="IPR011608">
    <property type="entry name" value="PRD"/>
</dbReference>
<dbReference type="EMBL" id="CP048914">
    <property type="protein sequence ID" value="QMS85123.1"/>
    <property type="molecule type" value="Genomic_DNA"/>
</dbReference>
<keyword evidence="4" id="KW-0010">Activator</keyword>
<dbReference type="GO" id="GO:0008982">
    <property type="term" value="F:protein-N(PI)-phosphohistidine-sugar phosphotransferase activity"/>
    <property type="evidence" value="ECO:0007669"/>
    <property type="project" value="InterPro"/>
</dbReference>
<proteinExistence type="predicted"/>
<keyword evidence="1" id="KW-0808">Transferase</keyword>
<dbReference type="PROSITE" id="PS51099">
    <property type="entry name" value="PTS_EIIB_TYPE_2"/>
    <property type="match status" value="1"/>
</dbReference>
<dbReference type="SUPFAM" id="SSF63520">
    <property type="entry name" value="PTS-regulatory domain, PRD"/>
    <property type="match status" value="1"/>
</dbReference>
<organism evidence="9 10">
    <name type="scientific">Candidatus Xianfuyuplasma coldseepsis</name>
    <dbReference type="NCBI Taxonomy" id="2782163"/>
    <lineage>
        <taxon>Bacteria</taxon>
        <taxon>Bacillati</taxon>
        <taxon>Mycoplasmatota</taxon>
        <taxon>Mollicutes</taxon>
        <taxon>Candidatus Izemoplasmatales</taxon>
        <taxon>Candidatus Izemoplasmataceae</taxon>
        <taxon>Candidatus Xianfuyuplasma</taxon>
    </lineage>
</organism>
<dbReference type="SUPFAM" id="SSF55804">
    <property type="entry name" value="Phoshotransferase/anion transport protein"/>
    <property type="match status" value="1"/>
</dbReference>
<keyword evidence="5" id="KW-0804">Transcription</keyword>
<dbReference type="PANTHER" id="PTHR30185:SF9">
    <property type="entry name" value="MANNITOL-SPECIFIC PHOSPHOTRANSFERASE ENZYME IIA COMPONENT"/>
    <property type="match status" value="1"/>
</dbReference>
<gene>
    <name evidence="9" type="ORF">G4Z02_04980</name>
</gene>
<reference evidence="9 10" key="1">
    <citation type="submission" date="2020-02" db="EMBL/GenBank/DDBJ databases">
        <authorList>
            <person name="Zheng R.K."/>
            <person name="Sun C.M."/>
        </authorList>
    </citation>
    <scope>NUCLEOTIDE SEQUENCE [LARGE SCALE GENOMIC DNA]</scope>
    <source>
        <strain evidence="10">zrk13</strain>
    </source>
</reference>
<dbReference type="Gene3D" id="3.40.50.2300">
    <property type="match status" value="1"/>
</dbReference>
<dbReference type="InterPro" id="IPR007737">
    <property type="entry name" value="Mga_HTH"/>
</dbReference>
<dbReference type="InterPro" id="IPR002178">
    <property type="entry name" value="PTS_EIIA_type-2_dom"/>
</dbReference>
<dbReference type="Gene3D" id="3.40.930.10">
    <property type="entry name" value="Mannitol-specific EII, Chain A"/>
    <property type="match status" value="1"/>
</dbReference>
<dbReference type="GO" id="GO:0009401">
    <property type="term" value="P:phosphoenolpyruvate-dependent sugar phosphotransferase system"/>
    <property type="evidence" value="ECO:0007669"/>
    <property type="project" value="InterPro"/>
</dbReference>
<dbReference type="InterPro" id="IPR036634">
    <property type="entry name" value="PRD_sf"/>
</dbReference>
<dbReference type="Pfam" id="PF00359">
    <property type="entry name" value="PTS_EIIA_2"/>
    <property type="match status" value="1"/>
</dbReference>
<feature type="domain" description="PRD" evidence="8">
    <location>
        <begin position="280"/>
        <end position="387"/>
    </location>
</feature>
<accession>A0A7L7KQW8</accession>
<evidence type="ECO:0000259" key="7">
    <source>
        <dbReference type="PROSITE" id="PS51099"/>
    </source>
</evidence>
<dbReference type="Gene3D" id="1.10.1790.10">
    <property type="entry name" value="PRD domain"/>
    <property type="match status" value="1"/>
</dbReference>
<evidence type="ECO:0000313" key="10">
    <source>
        <dbReference type="Proteomes" id="UP000514720"/>
    </source>
</evidence>
<evidence type="ECO:0000259" key="6">
    <source>
        <dbReference type="PROSITE" id="PS51094"/>
    </source>
</evidence>
<dbReference type="InterPro" id="IPR036095">
    <property type="entry name" value="PTS_EIIB-like_sf"/>
</dbReference>
<dbReference type="Pfam" id="PF00874">
    <property type="entry name" value="PRD"/>
    <property type="match status" value="1"/>
</dbReference>
<dbReference type="InterPro" id="IPR050661">
    <property type="entry name" value="BglG_antiterminators"/>
</dbReference>
<dbReference type="CDD" id="cd05568">
    <property type="entry name" value="PTS_IIB_bgl_like"/>
    <property type="match status" value="1"/>
</dbReference>
<dbReference type="PROSITE" id="PS51372">
    <property type="entry name" value="PRD_2"/>
    <property type="match status" value="1"/>
</dbReference>
<evidence type="ECO:0000256" key="2">
    <source>
        <dbReference type="ARBA" id="ARBA00022737"/>
    </source>
</evidence>
<dbReference type="SUPFAM" id="SSF52794">
    <property type="entry name" value="PTS system IIB component-like"/>
    <property type="match status" value="1"/>
</dbReference>
<sequence>MLDYKDNYLLKLLIQANYDLRVDDIQKLLGVSKRSAYYSIEKIDEFLTTQGLPKLVHTTDKGITLNRETKDRFSKDIMDSISDVYVYTPNERVAIEILVILCRDTEINISFLESLFHVSRNTIINDLKQLRKTLGVYNLSLEYDNTLGYIITGLETQRRSVLHHYISRYDYVLKMKMYPFYNEQSYGTIKSIMRQLELDLHITYVHTSIENLSVLISIIKDNHFNPVTFRNEDVKQIQASNEYQLTKKYFEGVIPEAEYLYIAIHLMGLRLHVADEYITYEDEYIKELVAFLIDEFSKITLIYFDEDNQLYKSLYYHMKQTINRLKYGIIYQNKLKEEIFESYPQVSQITKTVCDKLEEKIGYPINDDDVSFIAMHFGSSLKRQQRHIHSFSILLVCLNGVASSKLIRKEIEFMFPSIHIIDAVSLDDVATYQDDVDYIVSTIPIHNKAILDRVIQVNGILNDVDKDHLRQIFGRHITEPNKNLRERIMAKIKPYIKPHKIDMVERLIEREIINKEPLINTNIERMRKPMMKELLTAKTIILQDHVKTWEDAIWLSAKPLLESNSIEERYVEKVIDNVHEMGPYIGIAPDVAISHARPEDGVHHLGISLLLLQQPVYLANRDDKPVRIMITLASPDSEIHLTALQQLSGMLMGGLDQLLAATSKQDILQLVDQYSK</sequence>
<evidence type="ECO:0000259" key="8">
    <source>
        <dbReference type="PROSITE" id="PS51372"/>
    </source>
</evidence>
<protein>
    <submittedName>
        <fullName evidence="9">BglG family transcription antiterminator</fullName>
    </submittedName>
</protein>
<dbReference type="KEGG" id="xcl:G4Z02_04980"/>
<dbReference type="PANTHER" id="PTHR30185">
    <property type="entry name" value="CRYPTIC BETA-GLUCOSIDE BGL OPERON ANTITERMINATOR"/>
    <property type="match status" value="1"/>
</dbReference>